<evidence type="ECO:0000256" key="1">
    <source>
        <dbReference type="SAM" id="Phobius"/>
    </source>
</evidence>
<gene>
    <name evidence="2" type="ordered locus">Desti_4837</name>
</gene>
<organism evidence="2 3">
    <name type="scientific">Desulfomonile tiedjei (strain ATCC 49306 / DSM 6799 / DCB-1)</name>
    <dbReference type="NCBI Taxonomy" id="706587"/>
    <lineage>
        <taxon>Bacteria</taxon>
        <taxon>Pseudomonadati</taxon>
        <taxon>Thermodesulfobacteriota</taxon>
        <taxon>Desulfomonilia</taxon>
        <taxon>Desulfomonilales</taxon>
        <taxon>Desulfomonilaceae</taxon>
        <taxon>Desulfomonile</taxon>
    </lineage>
</organism>
<dbReference type="RefSeq" id="WP_014812559.1">
    <property type="nucleotide sequence ID" value="NC_018025.1"/>
</dbReference>
<dbReference type="HOGENOM" id="CLU_762249_0_0_7"/>
<dbReference type="InterPro" id="IPR036514">
    <property type="entry name" value="SGNH_hydro_sf"/>
</dbReference>
<keyword evidence="3" id="KW-1185">Reference proteome</keyword>
<evidence type="ECO:0000313" key="2">
    <source>
        <dbReference type="EMBL" id="AFM27452.1"/>
    </source>
</evidence>
<dbReference type="Proteomes" id="UP000006055">
    <property type="component" value="Chromosome"/>
</dbReference>
<dbReference type="OrthoDB" id="5509416at2"/>
<dbReference type="SUPFAM" id="SSF52266">
    <property type="entry name" value="SGNH hydrolase"/>
    <property type="match status" value="1"/>
</dbReference>
<proteinExistence type="predicted"/>
<evidence type="ECO:0000313" key="3">
    <source>
        <dbReference type="Proteomes" id="UP000006055"/>
    </source>
</evidence>
<name>I4CD11_DESTA</name>
<feature type="transmembrane region" description="Helical" evidence="1">
    <location>
        <begin position="31"/>
        <end position="51"/>
    </location>
</feature>
<sequence length="439" mass="50393">MQHCESYQQGSDYHSLLHASCHCCADLAKRLFFWILLLLPVFCVIELASYISVKESVPTRILYRAELSRRIQPGTPDYSQNRPKFVQAAAPARESSGLLLFHPILGWDYPPELVHADAQAVVYTHGKMGERRTCTNFDSTMIATYGDSFTYCAEAGDEDTWQTHLARKLGTNVLNFGVGGYGTDQALLKYENNGQYATKIVLLCIFPENINRVVNIYRPFYTYHDPLKLTKPRFMADAQGITLVPNPVTSIAELSKLDQDSFLQALGKLDYWYQLDRNLPRFRFPYSLAFFEWSESVFSQLSSRVSWLAEYHQPHVWDLFNQAGPLSIMCYIADRFVAIAKERGEEPIIVLMPHKDYVNELKDCKISRMAQFIQYLDRRNYHCIDAIRCMWEMNPNQEQLEAWYGGHATPAGNKIVAEILNREIGHHLQIGALTDAHRP</sequence>
<keyword evidence="1" id="KW-1133">Transmembrane helix</keyword>
<protein>
    <recommendedName>
        <fullName evidence="4">SGNH/GDSL hydrolase family protein</fullName>
    </recommendedName>
</protein>
<reference evidence="3" key="1">
    <citation type="submission" date="2012-06" db="EMBL/GenBank/DDBJ databases">
        <title>Complete sequence of chromosome of Desulfomonile tiedjei DSM 6799.</title>
        <authorList>
            <person name="Lucas S."/>
            <person name="Copeland A."/>
            <person name="Lapidus A."/>
            <person name="Glavina del Rio T."/>
            <person name="Dalin E."/>
            <person name="Tice H."/>
            <person name="Bruce D."/>
            <person name="Goodwin L."/>
            <person name="Pitluck S."/>
            <person name="Peters L."/>
            <person name="Ovchinnikova G."/>
            <person name="Zeytun A."/>
            <person name="Lu M."/>
            <person name="Kyrpides N."/>
            <person name="Mavromatis K."/>
            <person name="Ivanova N."/>
            <person name="Brettin T."/>
            <person name="Detter J.C."/>
            <person name="Han C."/>
            <person name="Larimer F."/>
            <person name="Land M."/>
            <person name="Hauser L."/>
            <person name="Markowitz V."/>
            <person name="Cheng J.-F."/>
            <person name="Hugenholtz P."/>
            <person name="Woyke T."/>
            <person name="Wu D."/>
            <person name="Spring S."/>
            <person name="Schroeder M."/>
            <person name="Brambilla E."/>
            <person name="Klenk H.-P."/>
            <person name="Eisen J.A."/>
        </authorList>
    </citation>
    <scope>NUCLEOTIDE SEQUENCE [LARGE SCALE GENOMIC DNA]</scope>
    <source>
        <strain evidence="3">ATCC 49306 / DSM 6799 / DCB-1</strain>
    </source>
</reference>
<keyword evidence="1" id="KW-0472">Membrane</keyword>
<keyword evidence="1" id="KW-0812">Transmembrane</keyword>
<evidence type="ECO:0008006" key="4">
    <source>
        <dbReference type="Google" id="ProtNLM"/>
    </source>
</evidence>
<dbReference type="AlphaFoldDB" id="I4CD11"/>
<dbReference type="KEGG" id="dti:Desti_4837"/>
<dbReference type="GO" id="GO:0016788">
    <property type="term" value="F:hydrolase activity, acting on ester bonds"/>
    <property type="evidence" value="ECO:0007669"/>
    <property type="project" value="UniProtKB-ARBA"/>
</dbReference>
<dbReference type="eggNOG" id="COG2755">
    <property type="taxonomic scope" value="Bacteria"/>
</dbReference>
<dbReference type="EMBL" id="CP003360">
    <property type="protein sequence ID" value="AFM27452.1"/>
    <property type="molecule type" value="Genomic_DNA"/>
</dbReference>
<dbReference type="Gene3D" id="3.40.50.1110">
    <property type="entry name" value="SGNH hydrolase"/>
    <property type="match status" value="1"/>
</dbReference>
<dbReference type="STRING" id="706587.Desti_4837"/>
<accession>I4CD11</accession>